<dbReference type="Pfam" id="PF17164">
    <property type="entry name" value="DUF5122"/>
    <property type="match status" value="6"/>
</dbReference>
<proteinExistence type="predicted"/>
<dbReference type="Gene3D" id="2.80.10.50">
    <property type="match status" value="4"/>
</dbReference>
<gene>
    <name evidence="2" type="ORF">C0J27_04705</name>
</gene>
<dbReference type="Proteomes" id="UP000254834">
    <property type="component" value="Chromosome"/>
</dbReference>
<dbReference type="EMBL" id="CP025544">
    <property type="protein sequence ID" value="AXK61004.1"/>
    <property type="molecule type" value="Genomic_DNA"/>
</dbReference>
<reference evidence="2 3" key="1">
    <citation type="submission" date="2017-12" db="EMBL/GenBank/DDBJ databases">
        <title>Chromulinavorax destructans is a abundant pathogen of dominant heterotrophic picoflagllates.</title>
        <authorList>
            <person name="Deeg C.M."/>
            <person name="Zimmer M."/>
            <person name="Suttle C.A."/>
        </authorList>
    </citation>
    <scope>NUCLEOTIDE SEQUENCE [LARGE SCALE GENOMIC DNA]</scope>
    <source>
        <strain evidence="2 3">SeV1</strain>
    </source>
</reference>
<sequence length="2236" mass="225721">MIHTMIKNRSRIRTIFFAIGLLFSSAIMPSSTVGKLDTVDNGGTGYGTATQADALGYIVTDVGSSTTDLCWGSAVQPDGKTVTVGQSGTSMAMTRYNINGTLDTTFGTGGKVTVDSFTGTTNPIANAVTVLPNGKIVVVGTCTITATTKSGYFVAQFTPAGVLDTTFASGNGFVARNVIINGTTNSSTDIANTVTVDTVGNIYVIGTSNQTASTQSGGINIFAASYTSAGILRTTTYNSGAAVGPGSGSFIGVTTAGIGLISTVGASPGSILAGYGARIDSSGRLVVVGSAATNTQMLIARFTTAGILDTTFASVGVTTSALASGTTIAYGIAFQSSGQIIVAGLTGSTQAAFVAAFSSVGVLNTSFFGTSSSGYITSLLGGTAALARGLVVQPDDKIVIGGYATISAVNNLAIARFTSNGSALDTTFNTLGYTTTNIGSVQNLGNALSVQQNGSFILAGTNSGVDFVAARYLNIISQGSMDYTYNPAVATSPGAPGYTIYPTVATATNKPQVMALQALSDSSLYVVSQTTAVSIGSQIAKRTSTGQPSISSINLSQVGVVDVVVDSQQRALVVGTNATPRGWLYRTTSSSSLAPSFTTVVETNSISFAKVAEQNLGRIIVIGQAPQQGGQNIGLLIAYTESGALATGSTAVPFGTGSAGAQTGFITMTGAEFTDMLIDSTNNIYVAYKTSSDGFFRIAKYLANGSALDSTFGTGGIVNTGLLAANFFQPLLSFDTAGNIVVAASSGGAAGISFQKYDSSGTIIGSTTTITPATSLLSSPQLTKLQCDTNNRLIFTGYDTNNFFVGRCGAGTFTLDTTFAPYSSSPGILKTMYSTNANGNSPAHISNGVCIAPTTGNILFGGYENTTTTTTTSLVGQVVGNTGGTVYTQVNRFPVAVGAVAGTVNLGIGSPANLANGHPQSIYTFGTTGTYANNTLVANATGSSTTLSMLNSSYALNTAFSTDGSITLAGLVSTNNIMVNPSGTIYVTGATATDPAVYSVASDGASATLLNLPEATAQGGLTTIYGIAQQASGRLLIAGYNSFVGSGVIMAFNPVANAVDTSFNASGVIPGYWFVGVAHPVTSISVATSATLADKIYFAYQSGSTSVQVDMVLENGTQLAPSSIFTPISAVLTATSDTAIAMKLDVNGAVVLAVQTSAGVVAGRYAANGAVGVAPATIIPVGSGIAFKELLTLSDSTTLILAQSGASSPYSLSLAQLNPSFTFNSSFGTAGILTAAVSPQVEFFAVDVVSGSDGIIVSGDTNATAGSATPYFTQISNTDAPTALTKVSQSATTLGTPGTVDTTFNSAATQAGFMNLNTVVTSTFTTVIPGTATVKSLLQNDDGSYYVAADDGTDTYLTAMSADDVQNTSFGTTGLLTLAGQANVSAMLLAEDGGFYVVGGEGSTGSAAGWIEYLDGSTGAAISGFAPTATMDSHFAITQQAQGRIIVAGMNDGVGTLIAYNQLTGAVDTTFGNAGYYVLTGYSAINSVVVDLVGNVYVIANDAANNATVICLDENATTQQWSQVVLATTSTLAANNHLTFNQVVNLVATAVNTTTGAIMLKTYSLGTSGGTLATNVILGSGGTATGLTTASVTSVSVDLNASPGKVLLTGYDAGVTPNVPFIIRTTSAETGLDTTFTSGSGTAGVVTTLSTAGDTRAAAWNDLMINNNGKITVAGFNTLTGPTVAPYMMRVYGDAFIGQYDPEIQAPMPDDLNPQFGVNGLAYTSVIANLVNGGSTIVDHQNRIVLAGTADTGANGAFVVARFLADGTLDTSFSTDGIASSGDISALNEANGAYVAVDSSNNVYVGGIDGGNSLVVAKFLGTTGALDTSFGGDGIVISPAIANLNHGGYVAIDYLGNVLVGGSTSGLRLSVARFTSAGDLDTSFGTAGIAQTASISNLRDGGFVATDAIVANADNSVYVGGSTTDSKLVVAKFTSAGVAAAYGTSGIATTSAITNLADGGSIALDINKRIVIGGYTSNNTFVAARFTTAGTALDTAFGTSGIATSNVLASGTLNASPNLVIDNSNNTVLGGLTTLSDGVSRNMVAARFTTTGAIDTTFTTTGIASTSTIAGLTSGGFVAVNSTTTPFLGGYVINSGSARLVVGQIYSGSEIIIPDPANLQGAAFSVYWYGSNPAIFKDFFSVDFYANVIVNATARAATIEAVNASLDAYAVAYADQPEFNLAASTTPGWDVQLAAVQATLVATYSTAQQVNQINAFFTNFNARRTAVRNTLLVYAS</sequence>
<accession>A0A345ZCI7</accession>
<evidence type="ECO:0000256" key="1">
    <source>
        <dbReference type="SAM" id="SignalP"/>
    </source>
</evidence>
<name>A0A345ZCI7_9BACT</name>
<feature type="chain" id="PRO_5016749898" evidence="1">
    <location>
        <begin position="30"/>
        <end position="2236"/>
    </location>
</feature>
<protein>
    <submittedName>
        <fullName evidence="2">Uncharacterized protein</fullName>
    </submittedName>
</protein>
<dbReference type="RefSeq" id="WP_115586019.1">
    <property type="nucleotide sequence ID" value="NZ_CP025544.1"/>
</dbReference>
<keyword evidence="3" id="KW-1185">Reference proteome</keyword>
<evidence type="ECO:0000313" key="2">
    <source>
        <dbReference type="EMBL" id="AXK61004.1"/>
    </source>
</evidence>
<dbReference type="InterPro" id="IPR013431">
    <property type="entry name" value="Delta_60_rpt"/>
</dbReference>
<feature type="signal peptide" evidence="1">
    <location>
        <begin position="1"/>
        <end position="29"/>
    </location>
</feature>
<dbReference type="SUPFAM" id="SSF101898">
    <property type="entry name" value="NHL repeat"/>
    <property type="match status" value="1"/>
</dbReference>
<organism evidence="2 3">
    <name type="scientific">Candidatus Chromulinivorax destructor</name>
    <dbReference type="NCBI Taxonomy" id="2066483"/>
    <lineage>
        <taxon>Bacteria</taxon>
        <taxon>Candidatus Babelota</taxon>
        <taxon>Candidatus Babeliae</taxon>
        <taxon>Candidatus Babeliales</taxon>
        <taxon>Candidatus Chromulinivoraceae</taxon>
        <taxon>Candidatus Chromulinivorax</taxon>
    </lineage>
</organism>
<dbReference type="OrthoDB" id="9805017at2"/>
<dbReference type="KEGG" id="cdes:C0J27_04705"/>
<dbReference type="NCBIfam" id="TIGR02608">
    <property type="entry name" value="delta_60_rpt"/>
    <property type="match status" value="11"/>
</dbReference>
<keyword evidence="1" id="KW-0732">Signal</keyword>
<evidence type="ECO:0000313" key="3">
    <source>
        <dbReference type="Proteomes" id="UP000254834"/>
    </source>
</evidence>